<dbReference type="InterPro" id="IPR004589">
    <property type="entry name" value="DNA_helicase_ATP-dep_RecQ"/>
</dbReference>
<evidence type="ECO:0000313" key="16">
    <source>
        <dbReference type="Proteomes" id="UP000823641"/>
    </source>
</evidence>
<evidence type="ECO:0000256" key="8">
    <source>
        <dbReference type="ARBA" id="ARBA00023235"/>
    </source>
</evidence>
<dbReference type="GO" id="GO:0043138">
    <property type="term" value="F:3'-5' DNA helicase activity"/>
    <property type="evidence" value="ECO:0007669"/>
    <property type="project" value="UniProtKB-EC"/>
</dbReference>
<keyword evidence="4" id="KW-0378">Hydrolase</keyword>
<dbReference type="InterPro" id="IPR036388">
    <property type="entry name" value="WH-like_DNA-bd_sf"/>
</dbReference>
<dbReference type="Gene3D" id="1.10.10.10">
    <property type="entry name" value="Winged helix-like DNA-binding domain superfamily/Winged helix DNA-binding domain"/>
    <property type="match status" value="1"/>
</dbReference>
<dbReference type="Pfam" id="PF00270">
    <property type="entry name" value="DEAD"/>
    <property type="match status" value="1"/>
</dbReference>
<dbReference type="GO" id="GO:0003677">
    <property type="term" value="F:DNA binding"/>
    <property type="evidence" value="ECO:0007669"/>
    <property type="project" value="UniProtKB-KW"/>
</dbReference>
<dbReference type="PANTHER" id="PTHR13710">
    <property type="entry name" value="DNA HELICASE RECQ FAMILY MEMBER"/>
    <property type="match status" value="1"/>
</dbReference>
<dbReference type="Proteomes" id="UP000823641">
    <property type="component" value="Unassembled WGS sequence"/>
</dbReference>
<reference evidence="15" key="1">
    <citation type="submission" date="2020-10" db="EMBL/GenBank/DDBJ databases">
        <authorList>
            <person name="Gilroy R."/>
        </authorList>
    </citation>
    <scope>NUCLEOTIDE SEQUENCE</scope>
    <source>
        <strain evidence="15">G3-3990</strain>
    </source>
</reference>
<protein>
    <recommendedName>
        <fullName evidence="11">ATP-dependent DNA helicase RecQ</fullName>
        <ecNumber evidence="10">5.6.2.4</ecNumber>
    </recommendedName>
    <alternativeName>
        <fullName evidence="12">DNA 3'-5' helicase RecQ</fullName>
    </alternativeName>
</protein>
<evidence type="ECO:0000256" key="6">
    <source>
        <dbReference type="ARBA" id="ARBA00022840"/>
    </source>
</evidence>
<dbReference type="NCBIfam" id="TIGR00614">
    <property type="entry name" value="recQ_fam"/>
    <property type="match status" value="1"/>
</dbReference>
<dbReference type="PROSITE" id="PS51192">
    <property type="entry name" value="HELICASE_ATP_BIND_1"/>
    <property type="match status" value="1"/>
</dbReference>
<keyword evidence="8" id="KW-0413">Isomerase</keyword>
<evidence type="ECO:0000256" key="7">
    <source>
        <dbReference type="ARBA" id="ARBA00023125"/>
    </source>
</evidence>
<comment type="similarity">
    <text evidence="1">Belongs to the helicase family. RecQ subfamily.</text>
</comment>
<evidence type="ECO:0000256" key="11">
    <source>
        <dbReference type="ARBA" id="ARBA00044535"/>
    </source>
</evidence>
<evidence type="ECO:0000256" key="10">
    <source>
        <dbReference type="ARBA" id="ARBA00034808"/>
    </source>
</evidence>
<evidence type="ECO:0000313" key="15">
    <source>
        <dbReference type="EMBL" id="MBO8459806.1"/>
    </source>
</evidence>
<evidence type="ECO:0000256" key="9">
    <source>
        <dbReference type="ARBA" id="ARBA00034617"/>
    </source>
</evidence>
<dbReference type="SMART" id="SM00490">
    <property type="entry name" value="HELICc"/>
    <property type="match status" value="1"/>
</dbReference>
<evidence type="ECO:0000256" key="12">
    <source>
        <dbReference type="ARBA" id="ARBA00044550"/>
    </source>
</evidence>
<dbReference type="GO" id="GO:0005524">
    <property type="term" value="F:ATP binding"/>
    <property type="evidence" value="ECO:0007669"/>
    <property type="project" value="UniProtKB-KW"/>
</dbReference>
<dbReference type="EC" id="5.6.2.4" evidence="10"/>
<dbReference type="GO" id="GO:0005737">
    <property type="term" value="C:cytoplasm"/>
    <property type="evidence" value="ECO:0007669"/>
    <property type="project" value="TreeGrafter"/>
</dbReference>
<keyword evidence="6" id="KW-0067">ATP-binding</keyword>
<dbReference type="InterPro" id="IPR001650">
    <property type="entry name" value="Helicase_C-like"/>
</dbReference>
<keyword evidence="7" id="KW-0238">DNA-binding</keyword>
<reference evidence="15" key="2">
    <citation type="journal article" date="2021" name="PeerJ">
        <title>Extensive microbial diversity within the chicken gut microbiome revealed by metagenomics and culture.</title>
        <authorList>
            <person name="Gilroy R."/>
            <person name="Ravi A."/>
            <person name="Getino M."/>
            <person name="Pursley I."/>
            <person name="Horton D.L."/>
            <person name="Alikhan N.F."/>
            <person name="Baker D."/>
            <person name="Gharbi K."/>
            <person name="Hall N."/>
            <person name="Watson M."/>
            <person name="Adriaenssens E.M."/>
            <person name="Foster-Nyarko E."/>
            <person name="Jarju S."/>
            <person name="Secka A."/>
            <person name="Antonio M."/>
            <person name="Oren A."/>
            <person name="Chaudhuri R.R."/>
            <person name="La Ragione R."/>
            <person name="Hildebrand F."/>
            <person name="Pallen M.J."/>
        </authorList>
    </citation>
    <scope>NUCLEOTIDE SEQUENCE</scope>
    <source>
        <strain evidence="15">G3-3990</strain>
    </source>
</reference>
<dbReference type="PANTHER" id="PTHR13710:SF105">
    <property type="entry name" value="ATP-DEPENDENT DNA HELICASE Q1"/>
    <property type="match status" value="1"/>
</dbReference>
<proteinExistence type="inferred from homology"/>
<dbReference type="GO" id="GO:0046872">
    <property type="term" value="F:metal ion binding"/>
    <property type="evidence" value="ECO:0007669"/>
    <property type="project" value="UniProtKB-KW"/>
</dbReference>
<dbReference type="SMART" id="SM00487">
    <property type="entry name" value="DEXDc"/>
    <property type="match status" value="1"/>
</dbReference>
<evidence type="ECO:0000256" key="5">
    <source>
        <dbReference type="ARBA" id="ARBA00022806"/>
    </source>
</evidence>
<dbReference type="GO" id="GO:0043590">
    <property type="term" value="C:bacterial nucleoid"/>
    <property type="evidence" value="ECO:0007669"/>
    <property type="project" value="TreeGrafter"/>
</dbReference>
<dbReference type="CDD" id="cd17920">
    <property type="entry name" value="DEXHc_RecQ"/>
    <property type="match status" value="1"/>
</dbReference>
<dbReference type="EMBL" id="JADIMG010000055">
    <property type="protein sequence ID" value="MBO8459806.1"/>
    <property type="molecule type" value="Genomic_DNA"/>
</dbReference>
<accession>A0A9D9HTX5</accession>
<dbReference type="FunFam" id="3.40.50.300:FF:001389">
    <property type="entry name" value="ATP-dependent DNA helicase RecQ"/>
    <property type="match status" value="1"/>
</dbReference>
<dbReference type="InterPro" id="IPR014001">
    <property type="entry name" value="Helicase_ATP-bd"/>
</dbReference>
<dbReference type="InterPro" id="IPR027417">
    <property type="entry name" value="P-loop_NTPase"/>
</dbReference>
<feature type="domain" description="Helicase ATP-binding" evidence="13">
    <location>
        <begin position="25"/>
        <end position="193"/>
    </location>
</feature>
<dbReference type="GO" id="GO:0006310">
    <property type="term" value="P:DNA recombination"/>
    <property type="evidence" value="ECO:0007669"/>
    <property type="project" value="InterPro"/>
</dbReference>
<dbReference type="SUPFAM" id="SSF52540">
    <property type="entry name" value="P-loop containing nucleoside triphosphate hydrolases"/>
    <property type="match status" value="1"/>
</dbReference>
<dbReference type="GO" id="GO:0016787">
    <property type="term" value="F:hydrolase activity"/>
    <property type="evidence" value="ECO:0007669"/>
    <property type="project" value="UniProtKB-KW"/>
</dbReference>
<comment type="caution">
    <text evidence="15">The sequence shown here is derived from an EMBL/GenBank/DDBJ whole genome shotgun (WGS) entry which is preliminary data.</text>
</comment>
<dbReference type="InterPro" id="IPR011545">
    <property type="entry name" value="DEAD/DEAH_box_helicase_dom"/>
</dbReference>
<evidence type="ECO:0000256" key="3">
    <source>
        <dbReference type="ARBA" id="ARBA00022741"/>
    </source>
</evidence>
<sequence>MDRYLSVLKTYWGYDSFRPLQAEIVRSIAEGNDTLALMPTGGGKSLTFQVPTMAQEGMCLVITPLIALMKDQVQNLQARGIKATAIYSGMQQREIEQWLDNCVYGDYKFLYLSPERLCTDLFLRRWPYMNVCLIAVDESHCISQWGYDFRPSYLKIAEIRKQKPDVPVLALTATATPEVAKDIQEKLLFRRPCVFQKSFYRSNLSYVVRHTEDKQGLMLDILKKVPGSSVVYVRNRKRTREVAEILCGNGISAEFFHAGLGNWEKDERQARWKTGETRVIVATNAFGMGIDKPDVRSVIHLDLPDSIEAYFQEAGRAGRDEKQAYAVLLCNKGDEVKLKKRITDNFPSKDYVREVYDHVCMYYQIALGSGCEQVFPFDLQAFCDQYKLSMFQAYSALQLLQLAGVIEVTDEQDSSSRIVFSINRDELYNIRLSEQEERVVQVLLRSYTGLFFDLVMIDEDAIAHRASCTHRQLCETLISLSRRHIIRYVPRRVTPYIIFTTQRLRSDLLVLNASVYDERKKRYEEKIQAMLGYAFETDECRSRYLLSYFGEKDSPACGHCDVCMAKKKKEPTLDMHKKATAQVESLLRQESADLHTLVATTGLPEQEALTLIRHLQDDGKIRLNAAMRYEWIG</sequence>
<gene>
    <name evidence="15" type="ORF">IAA73_05670</name>
</gene>
<dbReference type="PROSITE" id="PS51194">
    <property type="entry name" value="HELICASE_CTER"/>
    <property type="match status" value="1"/>
</dbReference>
<dbReference type="GO" id="GO:0009378">
    <property type="term" value="F:four-way junction helicase activity"/>
    <property type="evidence" value="ECO:0007669"/>
    <property type="project" value="TreeGrafter"/>
</dbReference>
<keyword evidence="2" id="KW-0479">Metal-binding</keyword>
<dbReference type="InterPro" id="IPR032284">
    <property type="entry name" value="RecQ_Zn-bd"/>
</dbReference>
<evidence type="ECO:0000259" key="13">
    <source>
        <dbReference type="PROSITE" id="PS51192"/>
    </source>
</evidence>
<dbReference type="GO" id="GO:0030894">
    <property type="term" value="C:replisome"/>
    <property type="evidence" value="ECO:0007669"/>
    <property type="project" value="TreeGrafter"/>
</dbReference>
<evidence type="ECO:0000256" key="4">
    <source>
        <dbReference type="ARBA" id="ARBA00022801"/>
    </source>
</evidence>
<dbReference type="Gene3D" id="3.40.50.300">
    <property type="entry name" value="P-loop containing nucleotide triphosphate hydrolases"/>
    <property type="match status" value="2"/>
</dbReference>
<dbReference type="Pfam" id="PF16124">
    <property type="entry name" value="RecQ_Zn_bind"/>
    <property type="match status" value="1"/>
</dbReference>
<evidence type="ECO:0000259" key="14">
    <source>
        <dbReference type="PROSITE" id="PS51194"/>
    </source>
</evidence>
<dbReference type="AlphaFoldDB" id="A0A9D9HTX5"/>
<keyword evidence="5 15" id="KW-0347">Helicase</keyword>
<feature type="domain" description="Helicase C-terminal" evidence="14">
    <location>
        <begin position="217"/>
        <end position="363"/>
    </location>
</feature>
<dbReference type="Pfam" id="PF00271">
    <property type="entry name" value="Helicase_C"/>
    <property type="match status" value="1"/>
</dbReference>
<evidence type="ECO:0000256" key="1">
    <source>
        <dbReference type="ARBA" id="ARBA00005446"/>
    </source>
</evidence>
<name>A0A9D9HTX5_9BACT</name>
<comment type="catalytic activity">
    <reaction evidence="9">
        <text>Couples ATP hydrolysis with the unwinding of duplex DNA by translocating in the 3'-5' direction.</text>
        <dbReference type="EC" id="5.6.2.4"/>
    </reaction>
</comment>
<dbReference type="GO" id="GO:0006281">
    <property type="term" value="P:DNA repair"/>
    <property type="evidence" value="ECO:0007669"/>
    <property type="project" value="TreeGrafter"/>
</dbReference>
<evidence type="ECO:0000256" key="2">
    <source>
        <dbReference type="ARBA" id="ARBA00022723"/>
    </source>
</evidence>
<organism evidence="15 16">
    <name type="scientific">Candidatus Gallipaludibacter merdavium</name>
    <dbReference type="NCBI Taxonomy" id="2840839"/>
    <lineage>
        <taxon>Bacteria</taxon>
        <taxon>Pseudomonadati</taxon>
        <taxon>Bacteroidota</taxon>
        <taxon>Bacteroidia</taxon>
        <taxon>Bacteroidales</taxon>
        <taxon>Candidatus Gallipaludibacter</taxon>
    </lineage>
</organism>
<keyword evidence="3" id="KW-0547">Nucleotide-binding</keyword>